<comment type="caution">
    <text evidence="6">The sequence shown here is derived from an EMBL/GenBank/DDBJ whole genome shotgun (WGS) entry which is preliminary data.</text>
</comment>
<keyword evidence="4" id="KW-0804">Transcription</keyword>
<dbReference type="Pfam" id="PF03466">
    <property type="entry name" value="LysR_substrate"/>
    <property type="match status" value="1"/>
</dbReference>
<protein>
    <submittedName>
        <fullName evidence="6">LysR family transcriptional regulator</fullName>
    </submittedName>
</protein>
<dbReference type="PROSITE" id="PS50931">
    <property type="entry name" value="HTH_LYSR"/>
    <property type="match status" value="1"/>
</dbReference>
<reference evidence="6 7" key="1">
    <citation type="journal article" date="2016" name="Nat. Commun.">
        <title>Thousands of microbial genomes shed light on interconnected biogeochemical processes in an aquifer system.</title>
        <authorList>
            <person name="Anantharaman K."/>
            <person name="Brown C.T."/>
            <person name="Hug L.A."/>
            <person name="Sharon I."/>
            <person name="Castelle C.J."/>
            <person name="Probst A.J."/>
            <person name="Thomas B.C."/>
            <person name="Singh A."/>
            <person name="Wilkins M.J."/>
            <person name="Karaoz U."/>
            <person name="Brodie E.L."/>
            <person name="Williams K.H."/>
            <person name="Hubbard S.S."/>
            <person name="Banfield J.F."/>
        </authorList>
    </citation>
    <scope>NUCLEOTIDE SEQUENCE [LARGE SCALE GENOMIC DNA]</scope>
</reference>
<dbReference type="PANTHER" id="PTHR30126:SF4">
    <property type="entry name" value="LYSR FAMILY TRANSCRIPTIONAL REGULATOR"/>
    <property type="match status" value="1"/>
</dbReference>
<dbReference type="PANTHER" id="PTHR30126">
    <property type="entry name" value="HTH-TYPE TRANSCRIPTIONAL REGULATOR"/>
    <property type="match status" value="1"/>
</dbReference>
<dbReference type="InterPro" id="IPR000847">
    <property type="entry name" value="LysR_HTH_N"/>
</dbReference>
<dbReference type="Proteomes" id="UP000178379">
    <property type="component" value="Unassembled WGS sequence"/>
</dbReference>
<dbReference type="Gene3D" id="1.10.10.10">
    <property type="entry name" value="Winged helix-like DNA-binding domain superfamily/Winged helix DNA-binding domain"/>
    <property type="match status" value="1"/>
</dbReference>
<gene>
    <name evidence="6" type="ORF">A2140_05100</name>
</gene>
<dbReference type="AlphaFoldDB" id="A0A1F6SX72"/>
<sequence>MRLTLDSLIVLDAIDRHGSFAAAAEVLHRTPSAVTYAVQKLEEDLGIQIFDRSGHRAKLTEAGGELLREGRRLLRAADELENRAKRVATGYEVELRVAVDDLIGVERLLPLVEEFYRTEACGTRVRLSTEVYGGTWDALASQRCDLAIGVPAEGPGGGGYTTQPLGEVEWRFVVAPAHPLASAQEPIPSAELLRHRAVSVADSSRHLAPRTSGLLTGQDVLTVPSMRAKLVAQLSGLGVGYLPKAMAEDMAGTGRLVIKVVEESRPPQQVFTAWRTADRGKALHWFVQRLNDDQARARLMAGI</sequence>
<dbReference type="Gene3D" id="3.40.190.10">
    <property type="entry name" value="Periplasmic binding protein-like II"/>
    <property type="match status" value="2"/>
</dbReference>
<name>A0A1F6SX72_9PROT</name>
<feature type="domain" description="HTH lysR-type" evidence="5">
    <location>
        <begin position="3"/>
        <end position="60"/>
    </location>
</feature>
<keyword evidence="3" id="KW-0238">DNA-binding</keyword>
<organism evidence="6 7">
    <name type="scientific">Candidatus Muproteobacteria bacterium RBG_16_62_13</name>
    <dbReference type="NCBI Taxonomy" id="1817756"/>
    <lineage>
        <taxon>Bacteria</taxon>
        <taxon>Pseudomonadati</taxon>
        <taxon>Pseudomonadota</taxon>
        <taxon>Candidatus Muproteobacteria</taxon>
    </lineage>
</organism>
<evidence type="ECO:0000256" key="1">
    <source>
        <dbReference type="ARBA" id="ARBA00009437"/>
    </source>
</evidence>
<dbReference type="EMBL" id="MFSQ01000145">
    <property type="protein sequence ID" value="OGI37474.1"/>
    <property type="molecule type" value="Genomic_DNA"/>
</dbReference>
<dbReference type="Pfam" id="PF00126">
    <property type="entry name" value="HTH_1"/>
    <property type="match status" value="1"/>
</dbReference>
<dbReference type="GO" id="GO:0003700">
    <property type="term" value="F:DNA-binding transcription factor activity"/>
    <property type="evidence" value="ECO:0007669"/>
    <property type="project" value="InterPro"/>
</dbReference>
<dbReference type="SUPFAM" id="SSF46785">
    <property type="entry name" value="Winged helix' DNA-binding domain"/>
    <property type="match status" value="1"/>
</dbReference>
<comment type="similarity">
    <text evidence="1">Belongs to the LysR transcriptional regulatory family.</text>
</comment>
<dbReference type="GO" id="GO:0000976">
    <property type="term" value="F:transcription cis-regulatory region binding"/>
    <property type="evidence" value="ECO:0007669"/>
    <property type="project" value="TreeGrafter"/>
</dbReference>
<keyword evidence="2" id="KW-0805">Transcription regulation</keyword>
<dbReference type="InterPro" id="IPR005119">
    <property type="entry name" value="LysR_subst-bd"/>
</dbReference>
<evidence type="ECO:0000313" key="7">
    <source>
        <dbReference type="Proteomes" id="UP000178379"/>
    </source>
</evidence>
<accession>A0A1F6SX72</accession>
<evidence type="ECO:0000256" key="4">
    <source>
        <dbReference type="ARBA" id="ARBA00023163"/>
    </source>
</evidence>
<evidence type="ECO:0000256" key="2">
    <source>
        <dbReference type="ARBA" id="ARBA00023015"/>
    </source>
</evidence>
<dbReference type="InterPro" id="IPR036388">
    <property type="entry name" value="WH-like_DNA-bd_sf"/>
</dbReference>
<dbReference type="SUPFAM" id="SSF53850">
    <property type="entry name" value="Periplasmic binding protein-like II"/>
    <property type="match status" value="1"/>
</dbReference>
<evidence type="ECO:0000313" key="6">
    <source>
        <dbReference type="EMBL" id="OGI37474.1"/>
    </source>
</evidence>
<evidence type="ECO:0000259" key="5">
    <source>
        <dbReference type="PROSITE" id="PS50931"/>
    </source>
</evidence>
<proteinExistence type="inferred from homology"/>
<evidence type="ECO:0000256" key="3">
    <source>
        <dbReference type="ARBA" id="ARBA00023125"/>
    </source>
</evidence>
<dbReference type="InterPro" id="IPR036390">
    <property type="entry name" value="WH_DNA-bd_sf"/>
</dbReference>